<evidence type="ECO:0000313" key="1">
    <source>
        <dbReference type="EMBL" id="PZW42633.1"/>
    </source>
</evidence>
<evidence type="ECO:0000313" key="2">
    <source>
        <dbReference type="Proteomes" id="UP000249542"/>
    </source>
</evidence>
<protein>
    <submittedName>
        <fullName evidence="1">Uncharacterized protein DUF4251</fullName>
    </submittedName>
</protein>
<name>A0A2W7IVB7_9FLAO</name>
<dbReference type="InterPro" id="IPR025347">
    <property type="entry name" value="DUF4251"/>
</dbReference>
<dbReference type="AlphaFoldDB" id="A0A2W7IVB7"/>
<dbReference type="EMBL" id="QKYV01000002">
    <property type="protein sequence ID" value="PZW42633.1"/>
    <property type="molecule type" value="Genomic_DNA"/>
</dbReference>
<keyword evidence="2" id="KW-1185">Reference proteome</keyword>
<dbReference type="Proteomes" id="UP000249542">
    <property type="component" value="Unassembled WGS sequence"/>
</dbReference>
<comment type="caution">
    <text evidence="1">The sequence shown here is derived from an EMBL/GenBank/DDBJ whole genome shotgun (WGS) entry which is preliminary data.</text>
</comment>
<dbReference type="RefSeq" id="WP_111540281.1">
    <property type="nucleotide sequence ID" value="NZ_QKYV01000002.1"/>
</dbReference>
<dbReference type="Pfam" id="PF14059">
    <property type="entry name" value="DUF4251"/>
    <property type="match status" value="1"/>
</dbReference>
<dbReference type="Gene3D" id="2.40.128.410">
    <property type="match status" value="1"/>
</dbReference>
<gene>
    <name evidence="1" type="ORF">LX95_00949</name>
</gene>
<reference evidence="1 2" key="1">
    <citation type="submission" date="2018-06" db="EMBL/GenBank/DDBJ databases">
        <title>Genomic Encyclopedia of Archaeal and Bacterial Type Strains, Phase II (KMG-II): from individual species to whole genera.</title>
        <authorList>
            <person name="Goeker M."/>
        </authorList>
    </citation>
    <scope>NUCLEOTIDE SEQUENCE [LARGE SCALE GENOMIC DNA]</scope>
    <source>
        <strain evidence="1 2">DSM 15361</strain>
    </source>
</reference>
<proteinExistence type="predicted"/>
<accession>A0A2W7IVB7</accession>
<organism evidence="1 2">
    <name type="scientific">Mesonia algae</name>
    <dbReference type="NCBI Taxonomy" id="213248"/>
    <lineage>
        <taxon>Bacteria</taxon>
        <taxon>Pseudomonadati</taxon>
        <taxon>Bacteroidota</taxon>
        <taxon>Flavobacteriia</taxon>
        <taxon>Flavobacteriales</taxon>
        <taxon>Flavobacteriaceae</taxon>
        <taxon>Mesonia</taxon>
    </lineage>
</organism>
<sequence>MKNFILLVFMTLFLMNCKSSDSIVVSKEQRKELHTWIENKAFEIESHRANPQVSNGLNQLDSSIFGAGNNASSINLISNPNFLRIQNDSVFVHLPYYGTRHMISHRSSQSGGIQVNAEMKNYSSVYQKAKNRTTIKFEAKNANEVLDFTLAIFDNQSTTINVYSSQRSTISYDGRISAFVKEK</sequence>